<evidence type="ECO:0000256" key="1">
    <source>
        <dbReference type="SAM" id="MobiDB-lite"/>
    </source>
</evidence>
<protein>
    <submittedName>
        <fullName evidence="2">Uncharacterized protein</fullName>
    </submittedName>
</protein>
<sequence length="142" mass="16703">MIPYMSHGIGRLELKSRTTLVHRYLHQKGRWESPDFTYPTVTSKMLLPTELDTAISPKPLRATITDVIRSGIEVPAAKNVSPITCKWSGVLIVSKRYRRKTRWCRDQEWAHLPRPVFSRYRRRRWPTTPSDTSRRLSTRSNR</sequence>
<reference evidence="2" key="2">
    <citation type="submission" date="2020-05" db="UniProtKB">
        <authorList>
            <consortium name="EnsemblMetazoa"/>
        </authorList>
    </citation>
    <scope>IDENTIFICATION</scope>
    <source>
        <strain evidence="2">A-37</strain>
    </source>
</reference>
<keyword evidence="3" id="KW-1185">Reference proteome</keyword>
<dbReference type="VEuPathDB" id="VectorBase:ACUA006278"/>
<proteinExistence type="predicted"/>
<reference evidence="3" key="1">
    <citation type="submission" date="2013-09" db="EMBL/GenBank/DDBJ databases">
        <title>The Genome Sequence of Anopheles culicifacies species A.</title>
        <authorList>
            <consortium name="The Broad Institute Genomics Platform"/>
            <person name="Neafsey D.E."/>
            <person name="Besansky N."/>
            <person name="Howell P."/>
            <person name="Walton C."/>
            <person name="Young S.K."/>
            <person name="Zeng Q."/>
            <person name="Gargeya S."/>
            <person name="Fitzgerald M."/>
            <person name="Haas B."/>
            <person name="Abouelleil A."/>
            <person name="Allen A.W."/>
            <person name="Alvarado L."/>
            <person name="Arachchi H.M."/>
            <person name="Berlin A.M."/>
            <person name="Chapman S.B."/>
            <person name="Gainer-Dewar J."/>
            <person name="Goldberg J."/>
            <person name="Griggs A."/>
            <person name="Gujja S."/>
            <person name="Hansen M."/>
            <person name="Howarth C."/>
            <person name="Imamovic A."/>
            <person name="Ireland A."/>
            <person name="Larimer J."/>
            <person name="McCowan C."/>
            <person name="Murphy C."/>
            <person name="Pearson M."/>
            <person name="Poon T.W."/>
            <person name="Priest M."/>
            <person name="Roberts A."/>
            <person name="Saif S."/>
            <person name="Shea T."/>
            <person name="Sisk P."/>
            <person name="Sykes S."/>
            <person name="Wortman J."/>
            <person name="Nusbaum C."/>
            <person name="Birren B."/>
        </authorList>
    </citation>
    <scope>NUCLEOTIDE SEQUENCE [LARGE SCALE GENOMIC DNA]</scope>
    <source>
        <strain evidence="3">A-37</strain>
    </source>
</reference>
<dbReference type="AlphaFoldDB" id="A0A182M085"/>
<dbReference type="EnsemblMetazoa" id="ACUA006278-RA">
    <property type="protein sequence ID" value="ACUA006278-PA"/>
    <property type="gene ID" value="ACUA006278"/>
</dbReference>
<organism evidence="2 3">
    <name type="scientific">Anopheles culicifacies</name>
    <dbReference type="NCBI Taxonomy" id="139723"/>
    <lineage>
        <taxon>Eukaryota</taxon>
        <taxon>Metazoa</taxon>
        <taxon>Ecdysozoa</taxon>
        <taxon>Arthropoda</taxon>
        <taxon>Hexapoda</taxon>
        <taxon>Insecta</taxon>
        <taxon>Pterygota</taxon>
        <taxon>Neoptera</taxon>
        <taxon>Endopterygota</taxon>
        <taxon>Diptera</taxon>
        <taxon>Nematocera</taxon>
        <taxon>Culicoidea</taxon>
        <taxon>Culicidae</taxon>
        <taxon>Anophelinae</taxon>
        <taxon>Anopheles</taxon>
        <taxon>culicifacies species complex</taxon>
    </lineage>
</organism>
<evidence type="ECO:0000313" key="3">
    <source>
        <dbReference type="Proteomes" id="UP000075883"/>
    </source>
</evidence>
<dbReference type="EMBL" id="AXCM01007159">
    <property type="status" value="NOT_ANNOTATED_CDS"/>
    <property type="molecule type" value="Genomic_DNA"/>
</dbReference>
<feature type="region of interest" description="Disordered" evidence="1">
    <location>
        <begin position="123"/>
        <end position="142"/>
    </location>
</feature>
<accession>A0A182M085</accession>
<name>A0A182M085_9DIPT</name>
<evidence type="ECO:0000313" key="2">
    <source>
        <dbReference type="EnsemblMetazoa" id="ACUA006278-PA"/>
    </source>
</evidence>
<dbReference type="Proteomes" id="UP000075883">
    <property type="component" value="Unassembled WGS sequence"/>
</dbReference>